<dbReference type="InterPro" id="IPR013943">
    <property type="entry name" value="Pet127"/>
</dbReference>
<dbReference type="PANTHER" id="PTHR31014">
    <property type="entry name" value="MITOCHONDRIAL TRANSLATION SYSTEM COMPONENT PET127-RELATED"/>
    <property type="match status" value="1"/>
</dbReference>
<feature type="region of interest" description="Disordered" evidence="1">
    <location>
        <begin position="128"/>
        <end position="214"/>
    </location>
</feature>
<dbReference type="EMBL" id="WVTA01000014">
    <property type="protein sequence ID" value="KAK3202337.1"/>
    <property type="molecule type" value="Genomic_DNA"/>
</dbReference>
<gene>
    <name evidence="2" type="ORF">GRF29_161g836410</name>
</gene>
<evidence type="ECO:0000256" key="1">
    <source>
        <dbReference type="SAM" id="MobiDB-lite"/>
    </source>
</evidence>
<feature type="compositionally biased region" description="Basic and acidic residues" evidence="1">
    <location>
        <begin position="877"/>
        <end position="887"/>
    </location>
</feature>
<organism evidence="2 3">
    <name type="scientific">Pseudopithomyces chartarum</name>
    <dbReference type="NCBI Taxonomy" id="1892770"/>
    <lineage>
        <taxon>Eukaryota</taxon>
        <taxon>Fungi</taxon>
        <taxon>Dikarya</taxon>
        <taxon>Ascomycota</taxon>
        <taxon>Pezizomycotina</taxon>
        <taxon>Dothideomycetes</taxon>
        <taxon>Pleosporomycetidae</taxon>
        <taxon>Pleosporales</taxon>
        <taxon>Massarineae</taxon>
        <taxon>Didymosphaeriaceae</taxon>
        <taxon>Pseudopithomyces</taxon>
    </lineage>
</organism>
<comment type="caution">
    <text evidence="2">The sequence shown here is derived from an EMBL/GenBank/DDBJ whole genome shotgun (WGS) entry which is preliminary data.</text>
</comment>
<feature type="compositionally biased region" description="Basic residues" evidence="1">
    <location>
        <begin position="190"/>
        <end position="202"/>
    </location>
</feature>
<feature type="compositionally biased region" description="Basic and acidic residues" evidence="1">
    <location>
        <begin position="772"/>
        <end position="781"/>
    </location>
</feature>
<feature type="region of interest" description="Disordered" evidence="1">
    <location>
        <begin position="877"/>
        <end position="901"/>
    </location>
</feature>
<feature type="region of interest" description="Disordered" evidence="1">
    <location>
        <begin position="251"/>
        <end position="273"/>
    </location>
</feature>
<evidence type="ECO:0000313" key="2">
    <source>
        <dbReference type="EMBL" id="KAK3202337.1"/>
    </source>
</evidence>
<dbReference type="PANTHER" id="PTHR31014:SF0">
    <property type="entry name" value="MITOCHONDRIAL TRANSLATION SYSTEM COMPONENT PET127-RELATED"/>
    <property type="match status" value="1"/>
</dbReference>
<feature type="compositionally biased region" description="Basic and acidic residues" evidence="1">
    <location>
        <begin position="251"/>
        <end position="261"/>
    </location>
</feature>
<dbReference type="AlphaFoldDB" id="A0AAN6LQD2"/>
<reference evidence="2 3" key="1">
    <citation type="submission" date="2021-02" db="EMBL/GenBank/DDBJ databases">
        <title>Genome assembly of Pseudopithomyces chartarum.</title>
        <authorList>
            <person name="Jauregui R."/>
            <person name="Singh J."/>
            <person name="Voisey C."/>
        </authorList>
    </citation>
    <scope>NUCLEOTIDE SEQUENCE [LARGE SCALE GENOMIC DNA]</scope>
    <source>
        <strain evidence="2 3">AGR01</strain>
    </source>
</reference>
<feature type="compositionally biased region" description="Basic and acidic residues" evidence="1">
    <location>
        <begin position="176"/>
        <end position="189"/>
    </location>
</feature>
<accession>A0AAN6LQD2</accession>
<proteinExistence type="predicted"/>
<dbReference type="Pfam" id="PF08634">
    <property type="entry name" value="Pet127"/>
    <property type="match status" value="1"/>
</dbReference>
<evidence type="ECO:0008006" key="4">
    <source>
        <dbReference type="Google" id="ProtNLM"/>
    </source>
</evidence>
<feature type="compositionally biased region" description="Basic and acidic residues" evidence="1">
    <location>
        <begin position="139"/>
        <end position="159"/>
    </location>
</feature>
<feature type="compositionally biased region" description="Low complexity" evidence="1">
    <location>
        <begin position="160"/>
        <end position="175"/>
    </location>
</feature>
<protein>
    <recommendedName>
        <fullName evidence="4">Pet127-domain-containing protein</fullName>
    </recommendedName>
</protein>
<evidence type="ECO:0000313" key="3">
    <source>
        <dbReference type="Proteomes" id="UP001280581"/>
    </source>
</evidence>
<sequence>MVCTYAVVVDAEWKPTLTCAICTGAPTPVRHPPSAIRHLCPMPIVYRIRQHGPRPRRPWNNHLPPKSSGEARLAAATAVCTIWAAPPSRALLCRPPWIHSRLPHLPHLPHLPRTFASASRLAKNHDLDPASVPAQESTPKQDESDRGESKKSGKTKAAESESAQESVQESAQESAPKQKEGNGVESDKSIKKKGTRSKRKSLAPKSIVPKALDGIKGRRARVRKCITTSKESEKTVERKIARMRVQIEAIEQKNRERDATEKSNAAGKSLGDTVKGRSLKDALLGAKAGEERPKKSKATIPPGEFEKLDIKYLNPEELDFAPIEYDIPPVPKLSYGLDRVLFNPGIYRLQDPRSRVYNFDPYLEKIMSVDEFNFAALSEYKTSSKDEELLALTERVGTKFTGSTSSMSGALQHFHFLLSNFRKLNHKMLSKEFPDPTERFSKITEGPSAIFLRWKDGIYAIDADKAYDTPNIMSWLGHSLEKLLTSDRTEFERYRRSTGSAAPGEDESSRCYHYSKLGNFLMRSQLDAYDPRLPGTGIFDLKTRAVVSIRMNHQEYETGKGYQIRYDHGEWESYEREYYDMTRATMLKYSLQVRMGRMDGIFVAYHNIDRIFGFQYLPLTDMDNVLHGQKDTCLGDQEFKLSISLLDELMQKATATFPEQTLRLHFHTHRSSRGNPPFMYIFAEPVTEEQADAIQNKNQEAFRAFERDVVGIKKDDPALQAEWHEIQERVDEELEEVDNKEVDKVAVEQVAEESAGSATEGTLEDASESPPEDGRDSEPDIPKGPLMGWTLAVRHRLNGAYVERPENLKPDDSWTLEYHIRELNEGDRWTLYEKVKKKRNELIGEQRDSAGAKASMEKYREVIKKYSNRGRVWREQQDALAAEREPEVFQPLGPGSEPQSS</sequence>
<feature type="compositionally biased region" description="Acidic residues" evidence="1">
    <location>
        <begin position="762"/>
        <end position="771"/>
    </location>
</feature>
<dbReference type="Proteomes" id="UP001280581">
    <property type="component" value="Unassembled WGS sequence"/>
</dbReference>
<dbReference type="GO" id="GO:0000964">
    <property type="term" value="P:mitochondrial RNA 5'-end processing"/>
    <property type="evidence" value="ECO:0007669"/>
    <property type="project" value="TreeGrafter"/>
</dbReference>
<feature type="region of interest" description="Disordered" evidence="1">
    <location>
        <begin position="750"/>
        <end position="786"/>
    </location>
</feature>
<dbReference type="GO" id="GO:0005740">
    <property type="term" value="C:mitochondrial envelope"/>
    <property type="evidence" value="ECO:0007669"/>
    <property type="project" value="TreeGrafter"/>
</dbReference>
<keyword evidence="3" id="KW-1185">Reference proteome</keyword>
<name>A0AAN6LQD2_9PLEO</name>